<protein>
    <submittedName>
        <fullName evidence="2">FI16874p1</fullName>
    </submittedName>
</protein>
<dbReference type="AlphaFoldDB" id="A8JUZ4"/>
<gene>
    <name evidence="2" type="primary">CG32582-RB</name>
</gene>
<feature type="region of interest" description="Disordered" evidence="1">
    <location>
        <begin position="63"/>
        <end position="83"/>
    </location>
</feature>
<sequence>MGQGARRILRASRSQICGSLRTGEGSSTSASCRKVVKNPAGLSEFDQCSMLWPFAVCRIPARRPTRPGFLNPGPLGEDPSLTE</sequence>
<name>A8JUZ4_DROME</name>
<organism evidence="2">
    <name type="scientific">Drosophila melanogaster</name>
    <name type="common">Fruit fly</name>
    <dbReference type="NCBI Taxonomy" id="7227"/>
    <lineage>
        <taxon>Eukaryota</taxon>
        <taxon>Metazoa</taxon>
        <taxon>Ecdysozoa</taxon>
        <taxon>Arthropoda</taxon>
        <taxon>Hexapoda</taxon>
        <taxon>Insecta</taxon>
        <taxon>Pterygota</taxon>
        <taxon>Neoptera</taxon>
        <taxon>Endopterygota</taxon>
        <taxon>Diptera</taxon>
        <taxon>Brachycera</taxon>
        <taxon>Muscomorpha</taxon>
        <taxon>Ephydroidea</taxon>
        <taxon>Drosophilidae</taxon>
        <taxon>Drosophila</taxon>
        <taxon>Sophophora</taxon>
    </lineage>
</organism>
<evidence type="ECO:0000313" key="2">
    <source>
        <dbReference type="EMBL" id="AEU04580.1"/>
    </source>
</evidence>
<accession>A8JUZ4</accession>
<dbReference type="UCSC" id="CG32582-RB">
    <property type="organism name" value="d. melanogaster"/>
</dbReference>
<dbReference type="IntAct" id="A8JUZ4">
    <property type="interactions" value="1"/>
</dbReference>
<dbReference type="EMBL" id="BT132831">
    <property type="protein sequence ID" value="AEU04580.1"/>
    <property type="molecule type" value="mRNA"/>
</dbReference>
<evidence type="ECO:0000256" key="1">
    <source>
        <dbReference type="SAM" id="MobiDB-lite"/>
    </source>
</evidence>
<proteinExistence type="evidence at transcript level"/>
<reference evidence="2" key="1">
    <citation type="submission" date="2011-11" db="EMBL/GenBank/DDBJ databases">
        <authorList>
            <person name="Carlson J."/>
            <person name="Booth B."/>
            <person name="Frise E."/>
            <person name="Park S."/>
            <person name="Wan K."/>
            <person name="Yu C."/>
            <person name="Celniker S."/>
        </authorList>
    </citation>
    <scope>NUCLEOTIDE SEQUENCE</scope>
</reference>